<accession>Q69KK5</accession>
<dbReference type="Proteomes" id="UP000000763">
    <property type="component" value="Chromosome 6"/>
</dbReference>
<evidence type="ECO:0000256" key="1">
    <source>
        <dbReference type="SAM" id="MobiDB-lite"/>
    </source>
</evidence>
<dbReference type="EMBL" id="AP004738">
    <property type="protein sequence ID" value="BAD35791.1"/>
    <property type="molecule type" value="Genomic_DNA"/>
</dbReference>
<sequence>MARRVGCFRRGGDAGDGKERGKGGEVVRVLGMGLGAAVAAGREAGDDDDDKTARGGAGREGRPEEARGDDTSTAMDGDGGLGLKAS</sequence>
<proteinExistence type="predicted"/>
<reference evidence="2" key="1">
    <citation type="submission" date="2002-02" db="EMBL/GenBank/DDBJ databases">
        <title>Oryza sativa nipponbare(GA3) genomic DNA, chromosome 6, BAC clone:OSJNBa0090D06.</title>
        <authorList>
            <person name="Sasaki T."/>
            <person name="Matsumoto T."/>
            <person name="Yamamoto K."/>
        </authorList>
    </citation>
    <scope>NUCLEOTIDE SEQUENCE</scope>
</reference>
<dbReference type="EMBL" id="AP005913">
    <property type="protein sequence ID" value="BAD36535.1"/>
    <property type="molecule type" value="Genomic_DNA"/>
</dbReference>
<protein>
    <submittedName>
        <fullName evidence="3">Uncharacterized protein</fullName>
    </submittedName>
</protein>
<feature type="compositionally biased region" description="Basic and acidic residues" evidence="1">
    <location>
        <begin position="10"/>
        <end position="24"/>
    </location>
</feature>
<feature type="compositionally biased region" description="Basic and acidic residues" evidence="1">
    <location>
        <begin position="51"/>
        <end position="70"/>
    </location>
</feature>
<reference evidence="4" key="4">
    <citation type="journal article" date="2008" name="Nucleic Acids Res.">
        <title>The rice annotation project database (RAP-DB): 2008 update.</title>
        <authorList>
            <consortium name="The rice annotation project (RAP)"/>
        </authorList>
    </citation>
    <scope>GENOME REANNOTATION</scope>
    <source>
        <strain evidence="4">cv. Nipponbare</strain>
    </source>
</reference>
<feature type="region of interest" description="Disordered" evidence="1">
    <location>
        <begin position="39"/>
        <end position="86"/>
    </location>
</feature>
<evidence type="ECO:0000313" key="2">
    <source>
        <dbReference type="EMBL" id="BAD35791.1"/>
    </source>
</evidence>
<reference evidence="4" key="3">
    <citation type="journal article" date="2005" name="Nature">
        <title>The map-based sequence of the rice genome.</title>
        <authorList>
            <consortium name="International rice genome sequencing project (IRGSP)"/>
            <person name="Matsumoto T."/>
            <person name="Wu J."/>
            <person name="Kanamori H."/>
            <person name="Katayose Y."/>
            <person name="Fujisawa M."/>
            <person name="Namiki N."/>
            <person name="Mizuno H."/>
            <person name="Yamamoto K."/>
            <person name="Antonio B.A."/>
            <person name="Baba T."/>
            <person name="Sakata K."/>
            <person name="Nagamura Y."/>
            <person name="Aoki H."/>
            <person name="Arikawa K."/>
            <person name="Arita K."/>
            <person name="Bito T."/>
            <person name="Chiden Y."/>
            <person name="Fujitsuka N."/>
            <person name="Fukunaka R."/>
            <person name="Hamada M."/>
            <person name="Harada C."/>
            <person name="Hayashi A."/>
            <person name="Hijishita S."/>
            <person name="Honda M."/>
            <person name="Hosokawa S."/>
            <person name="Ichikawa Y."/>
            <person name="Idonuma A."/>
            <person name="Iijima M."/>
            <person name="Ikeda M."/>
            <person name="Ikeno M."/>
            <person name="Ito K."/>
            <person name="Ito S."/>
            <person name="Ito T."/>
            <person name="Ito Y."/>
            <person name="Ito Y."/>
            <person name="Iwabuchi A."/>
            <person name="Kamiya K."/>
            <person name="Karasawa W."/>
            <person name="Kurita K."/>
            <person name="Katagiri S."/>
            <person name="Kikuta A."/>
            <person name="Kobayashi H."/>
            <person name="Kobayashi N."/>
            <person name="Machita K."/>
            <person name="Maehara T."/>
            <person name="Masukawa M."/>
            <person name="Mizubayashi T."/>
            <person name="Mukai Y."/>
            <person name="Nagasaki H."/>
            <person name="Nagata Y."/>
            <person name="Naito S."/>
            <person name="Nakashima M."/>
            <person name="Nakama Y."/>
            <person name="Nakamichi Y."/>
            <person name="Nakamura M."/>
            <person name="Meguro A."/>
            <person name="Negishi M."/>
            <person name="Ohta I."/>
            <person name="Ohta T."/>
            <person name="Okamoto M."/>
            <person name="Ono N."/>
            <person name="Saji S."/>
            <person name="Sakaguchi M."/>
            <person name="Sakai K."/>
            <person name="Shibata M."/>
            <person name="Shimokawa T."/>
            <person name="Song J."/>
            <person name="Takazaki Y."/>
            <person name="Terasawa K."/>
            <person name="Tsugane M."/>
            <person name="Tsuji K."/>
            <person name="Ueda S."/>
            <person name="Waki K."/>
            <person name="Yamagata H."/>
            <person name="Yamamoto M."/>
            <person name="Yamamoto S."/>
            <person name="Yamane H."/>
            <person name="Yoshiki S."/>
            <person name="Yoshihara R."/>
            <person name="Yukawa K."/>
            <person name="Zhong H."/>
            <person name="Yano M."/>
            <person name="Yuan Q."/>
            <person name="Ouyang S."/>
            <person name="Liu J."/>
            <person name="Jones K.M."/>
            <person name="Gansberger K."/>
            <person name="Moffat K."/>
            <person name="Hill J."/>
            <person name="Bera J."/>
            <person name="Fadrosh D."/>
            <person name="Jin S."/>
            <person name="Johri S."/>
            <person name="Kim M."/>
            <person name="Overton L."/>
            <person name="Reardon M."/>
            <person name="Tsitrin T."/>
            <person name="Vuong H."/>
            <person name="Weaver B."/>
            <person name="Ciecko A."/>
            <person name="Tallon L."/>
            <person name="Jackson J."/>
            <person name="Pai G."/>
            <person name="Aken S.V."/>
            <person name="Utterback T."/>
            <person name="Reidmuller S."/>
            <person name="Feldblyum T."/>
            <person name="Hsiao J."/>
            <person name="Zismann V."/>
            <person name="Iobst S."/>
            <person name="de Vazeille A.R."/>
            <person name="Buell C.R."/>
            <person name="Ying K."/>
            <person name="Li Y."/>
            <person name="Lu T."/>
            <person name="Huang Y."/>
            <person name="Zhao Q."/>
            <person name="Feng Q."/>
            <person name="Zhang L."/>
            <person name="Zhu J."/>
            <person name="Weng Q."/>
            <person name="Mu J."/>
            <person name="Lu Y."/>
            <person name="Fan D."/>
            <person name="Liu Y."/>
            <person name="Guan J."/>
            <person name="Zhang Y."/>
            <person name="Yu S."/>
            <person name="Liu X."/>
            <person name="Zhang Y."/>
            <person name="Hong G."/>
            <person name="Han B."/>
            <person name="Choisne N."/>
            <person name="Demange N."/>
            <person name="Orjeda G."/>
            <person name="Samain S."/>
            <person name="Cattolico L."/>
            <person name="Pelletier E."/>
            <person name="Couloux A."/>
            <person name="Segurens B."/>
            <person name="Wincker P."/>
            <person name="D'Hont A."/>
            <person name="Scarpelli C."/>
            <person name="Weissenbach J."/>
            <person name="Salanoubat M."/>
            <person name="Quetier F."/>
            <person name="Yu Y."/>
            <person name="Kim H.R."/>
            <person name="Rambo T."/>
            <person name="Currie J."/>
            <person name="Collura K."/>
            <person name="Luo M."/>
            <person name="Yang T."/>
            <person name="Ammiraju J.S.S."/>
            <person name="Engler F."/>
            <person name="Soderlund C."/>
            <person name="Wing R.A."/>
            <person name="Palmer L.E."/>
            <person name="de la Bastide M."/>
            <person name="Spiegel L."/>
            <person name="Nascimento L."/>
            <person name="Zutavern T."/>
            <person name="O'Shaughnessy A."/>
            <person name="Dike S."/>
            <person name="Dedhia N."/>
            <person name="Preston R."/>
            <person name="Balija V."/>
            <person name="McCombie W.R."/>
            <person name="Chow T."/>
            <person name="Chen H."/>
            <person name="Chung M."/>
            <person name="Chen C."/>
            <person name="Shaw J."/>
            <person name="Wu H."/>
            <person name="Hsiao K."/>
            <person name="Chao Y."/>
            <person name="Chu M."/>
            <person name="Cheng C."/>
            <person name="Hour A."/>
            <person name="Lee P."/>
            <person name="Lin S."/>
            <person name="Lin Y."/>
            <person name="Liou J."/>
            <person name="Liu S."/>
            <person name="Hsing Y."/>
            <person name="Raghuvanshi S."/>
            <person name="Mohanty A."/>
            <person name="Bharti A.K."/>
            <person name="Gaur A."/>
            <person name="Gupta V."/>
            <person name="Kumar D."/>
            <person name="Ravi V."/>
            <person name="Vij S."/>
            <person name="Kapur A."/>
            <person name="Khurana P."/>
            <person name="Khurana P."/>
            <person name="Khurana J.P."/>
            <person name="Tyagi A.K."/>
            <person name="Gaikwad K."/>
            <person name="Singh A."/>
            <person name="Dalal V."/>
            <person name="Srivastava S."/>
            <person name="Dixit A."/>
            <person name="Pal A.K."/>
            <person name="Ghazi I.A."/>
            <person name="Yadav M."/>
            <person name="Pandit A."/>
            <person name="Bhargava A."/>
            <person name="Sureshbabu K."/>
            <person name="Batra K."/>
            <person name="Sharma T.R."/>
            <person name="Mohapatra T."/>
            <person name="Singh N.K."/>
            <person name="Messing J."/>
            <person name="Nelson A.B."/>
            <person name="Fuks G."/>
            <person name="Kavchok S."/>
            <person name="Keizer G."/>
            <person name="Linton E."/>
            <person name="Llaca V."/>
            <person name="Song R."/>
            <person name="Tanyolac B."/>
            <person name="Young S."/>
            <person name="Ho-Il K."/>
            <person name="Hahn J.H."/>
            <person name="Sangsakoo G."/>
            <person name="Vanavichit A."/>
            <person name="de Mattos Luiz.A.T."/>
            <person name="Zimmer P.D."/>
            <person name="Malone G."/>
            <person name="Dellagostin O."/>
            <person name="de Oliveira A.C."/>
            <person name="Bevan M."/>
            <person name="Bancroft I."/>
            <person name="Minx P."/>
            <person name="Cordum H."/>
            <person name="Wilson R."/>
            <person name="Cheng Z."/>
            <person name="Jin W."/>
            <person name="Jiang J."/>
            <person name="Leong S.A."/>
            <person name="Iwama H."/>
            <person name="Gojobori T."/>
            <person name="Itoh T."/>
            <person name="Niimura Y."/>
            <person name="Fujii Y."/>
            <person name="Habara T."/>
            <person name="Sakai H."/>
            <person name="Sato Y."/>
            <person name="Wilson G."/>
            <person name="Kumar K."/>
            <person name="McCouch S."/>
            <person name="Juretic N."/>
            <person name="Hoen D."/>
            <person name="Wright S."/>
            <person name="Bruskiewich R."/>
            <person name="Bureau T."/>
            <person name="Miyao A."/>
            <person name="Hirochika H."/>
            <person name="Nishikawa T."/>
            <person name="Kadowaki K."/>
            <person name="Sugiura M."/>
            <person name="Burr B."/>
            <person name="Sasaki T."/>
        </authorList>
    </citation>
    <scope>NUCLEOTIDE SEQUENCE [LARGE SCALE GENOMIC DNA]</scope>
    <source>
        <strain evidence="4">cv. Nipponbare</strain>
    </source>
</reference>
<reference evidence="3" key="2">
    <citation type="submission" date="2002-11" db="EMBL/GenBank/DDBJ databases">
        <title>Oryza sativa nipponbare(GA3) genomic DNA, chromosome 6, BAC clone:OSJNBb0005A05.</title>
        <authorList>
            <person name="Sasaki T."/>
            <person name="Matsumoto T."/>
            <person name="Katayose Y."/>
        </authorList>
    </citation>
    <scope>NUCLEOTIDE SEQUENCE</scope>
</reference>
<name>Q69KK5_ORYSJ</name>
<dbReference type="AlphaFoldDB" id="Q69KK5"/>
<evidence type="ECO:0000313" key="4">
    <source>
        <dbReference type="Proteomes" id="UP000000763"/>
    </source>
</evidence>
<evidence type="ECO:0000313" key="3">
    <source>
        <dbReference type="EMBL" id="BAD36535.1"/>
    </source>
</evidence>
<feature type="compositionally biased region" description="Gly residues" evidence="1">
    <location>
        <begin position="77"/>
        <end position="86"/>
    </location>
</feature>
<organism evidence="3 4">
    <name type="scientific">Oryza sativa subsp. japonica</name>
    <name type="common">Rice</name>
    <dbReference type="NCBI Taxonomy" id="39947"/>
    <lineage>
        <taxon>Eukaryota</taxon>
        <taxon>Viridiplantae</taxon>
        <taxon>Streptophyta</taxon>
        <taxon>Embryophyta</taxon>
        <taxon>Tracheophyta</taxon>
        <taxon>Spermatophyta</taxon>
        <taxon>Magnoliopsida</taxon>
        <taxon>Liliopsida</taxon>
        <taxon>Poales</taxon>
        <taxon>Poaceae</taxon>
        <taxon>BOP clade</taxon>
        <taxon>Oryzoideae</taxon>
        <taxon>Oryzeae</taxon>
        <taxon>Oryzinae</taxon>
        <taxon>Oryza</taxon>
        <taxon>Oryza sativa</taxon>
    </lineage>
</organism>
<feature type="region of interest" description="Disordered" evidence="1">
    <location>
        <begin position="1"/>
        <end position="24"/>
    </location>
</feature>
<gene>
    <name evidence="2" type="ORF">OSJNBa0090D06.6</name>
    <name evidence="3" type="ORF">OSJNBb0005A05.37</name>
</gene>